<keyword evidence="1" id="KW-0732">Signal</keyword>
<dbReference type="EMBL" id="CP089982">
    <property type="protein sequence ID" value="WXA99738.1"/>
    <property type="molecule type" value="Genomic_DNA"/>
</dbReference>
<evidence type="ECO:0000313" key="3">
    <source>
        <dbReference type="Proteomes" id="UP001379533"/>
    </source>
</evidence>
<sequence>MTMRRTVLFLIFFAAVIFACGSNDDASINGGGGDAGPDVVDGDGGFGDLDGGVPSACDPPGTSCTSGEKCCTGTCDPSSKKCTGGVGQCSVAGAACGNGTDCCSMRCEGGKCAAAACIQDSKACTTPESCCSGKCSGGVCQPLNPDPGSCKTAGNACSGAGDCCSKLCKGGVCQLNSSYCIQSGDACAHAEDCCGGICTKAAGAALGTCSAPTGATYCNGGVDGTVCEGEGCNACCSRLCAPYAPSGVNICQPANGCRVNGDLCRSDKDCCGAPGTGLPGEGNVTCDKEPGAAVGICRNPRSCNPEGNVCHFKDYVCSVSSARNDCCEHLGSKTNCELDPVGVPRCHAVGVDGGLPCRSTGQTCAFSGDCCNGAKCLPDASGTLRCAPPTTQCSQTGNACSVNADCCNGLTCNTPPGSVKGTCGATTTPDGGTGTCSLYGQSCKIASDCCNGVPCNNGFCINIVN</sequence>
<dbReference type="PROSITE" id="PS51257">
    <property type="entry name" value="PROKAR_LIPOPROTEIN"/>
    <property type="match status" value="1"/>
</dbReference>
<dbReference type="RefSeq" id="WP_394850380.1">
    <property type="nucleotide sequence ID" value="NZ_CP089982.1"/>
</dbReference>
<evidence type="ECO:0008006" key="4">
    <source>
        <dbReference type="Google" id="ProtNLM"/>
    </source>
</evidence>
<feature type="signal peptide" evidence="1">
    <location>
        <begin position="1"/>
        <end position="19"/>
    </location>
</feature>
<protein>
    <recommendedName>
        <fullName evidence="4">Tryptophan synthase alpha chain</fullName>
    </recommendedName>
</protein>
<evidence type="ECO:0000256" key="1">
    <source>
        <dbReference type="SAM" id="SignalP"/>
    </source>
</evidence>
<keyword evidence="3" id="KW-1185">Reference proteome</keyword>
<gene>
    <name evidence="2" type="ORF">LZC95_23345</name>
</gene>
<accession>A0ABZ2KM48</accession>
<evidence type="ECO:0000313" key="2">
    <source>
        <dbReference type="EMBL" id="WXA99738.1"/>
    </source>
</evidence>
<reference evidence="2 3" key="1">
    <citation type="submission" date="2021-12" db="EMBL/GenBank/DDBJ databases">
        <title>Discovery of the Pendulisporaceae a myxobacterial family with distinct sporulation behavior and unique specialized metabolism.</title>
        <authorList>
            <person name="Garcia R."/>
            <person name="Popoff A."/>
            <person name="Bader C.D."/>
            <person name="Loehr J."/>
            <person name="Walesch S."/>
            <person name="Walt C."/>
            <person name="Boldt J."/>
            <person name="Bunk B."/>
            <person name="Haeckl F.J.F.P.J."/>
            <person name="Gunesch A.P."/>
            <person name="Birkelbach J."/>
            <person name="Nuebel U."/>
            <person name="Pietschmann T."/>
            <person name="Bach T."/>
            <person name="Mueller R."/>
        </authorList>
    </citation>
    <scope>NUCLEOTIDE SEQUENCE [LARGE SCALE GENOMIC DNA]</scope>
    <source>
        <strain evidence="2 3">MSr12523</strain>
    </source>
</reference>
<feature type="chain" id="PRO_5047432156" description="Tryptophan synthase alpha chain" evidence="1">
    <location>
        <begin position="20"/>
        <end position="465"/>
    </location>
</feature>
<dbReference type="Proteomes" id="UP001379533">
    <property type="component" value="Chromosome"/>
</dbReference>
<proteinExistence type="predicted"/>
<organism evidence="2 3">
    <name type="scientific">Pendulispora brunnea</name>
    <dbReference type="NCBI Taxonomy" id="2905690"/>
    <lineage>
        <taxon>Bacteria</taxon>
        <taxon>Pseudomonadati</taxon>
        <taxon>Myxococcota</taxon>
        <taxon>Myxococcia</taxon>
        <taxon>Myxococcales</taxon>
        <taxon>Sorangiineae</taxon>
        <taxon>Pendulisporaceae</taxon>
        <taxon>Pendulispora</taxon>
    </lineage>
</organism>
<name>A0ABZ2KM48_9BACT</name>